<sequence>MASLNSIGVKLIASGKEPIVDIIAVHGLHGDAYKTWTAKPEKAGGAEVMWLRDLLPTEIPNARILAYGYDSDPGKFLGGASTSMVHHHAFTLVSELYFFRRREHERRRPIIFVCHSLGGIVVKRALIYSNSCNLSHNVHLRAIKVSTYGVLFLGTPHMGSDLAKWGKMAEMIFRLVTPKALVDSNSALLKTLESNSETLQNITDNFLGISRDFKLFFCWEELKTSIPGVGKELIVEYSSAAPEALADAGRAAIHANHSDMCKFYDVNSPGWNVVAGCLYDFAQQASAAIERGWAQETRRNVQETRDYVTNVIQNTEERLSSTPMLPHNSRTSSPGSMRVVTRDLLLIKNTPFVKPLSLQENKYFEGGDDELKIIHSILTDQNKRVVSISGVTGAGKTHLAREYFFHRKSEFPGGAFWIDCKHSGDTLSTESLDLGYCMIAEELGLSNQQNINKHQNVDPKLSTRFEVNNWFDKHDGWLLVLDGANVETNNEVNLLSEYVPKSKGGSIILTTLNSSFAGAARLGSPERLDLGRITEDEAVRMVMHYSQINSPSGVEVEAAKKLVKHLEYNPLAIQSAGSYIKGKKVSVSDYLKKYEKRPFVEREFLEPFHIIFDRLDIRYEEAGNLLRLIAFLHREIPVQMLEFGIKYIPQHIQVRAGDADRRDLNNTIGHLLAYSMVDRIGKQSDDVQIDTLVIHSVIQEVCISRLRKTPGELKKWLELAIGMYCKSFDTMELRQYRAKFLVSDYRRYELHGVRLLEHANKHKLAKVELERVLEKLREAINGDDQTEGPRISMFASGSGSDSAPETPSVSPESSRHPTWNDNPGVVRPAGSSQIGSVDRLREHLSQKEHWRRLAEHDTSYDSDIEYQPTRRPHRTHFPRPRTGEKPYTFRYEPPGIPRNGQVRISMYSRPLDSQLVTENASPQYMNSRHTNDQSQPADTEKNSPLGSRLRSLLRAPTGFSSIPPQSQYNWPWNRNHSPPQSAPLQSPSTPMQATQGNSTFPISSGVQTPVRGRSPVRKGWGSLSGIQLPIDLVPNSYGGDGLHAPAYDDDSLHADPEEFPFGGSGGPSHYLPPQIKTPVDYQGKGGILDMPYEPSHTVAVNQTKPFSPGFSPSRDLSSSPIARSIVGPRYDRPPSAAWSEPILEHEDDYSPQASPFSSTNMIRARSSTAATSERRSPRIAQLQGLASTQALGHQRSISGGGRPLPRSKANPIHRVVSEPLQVLSTEPNRASHSPGLGIDGLHIPFGLPEVTVAPHSPDIMTSERFAGGMLRSEDEDLLRGEHYLGERRSSVPERAVEVGSTDMQRSISEPIAGLGVSIRRRSPLREQKSHND</sequence>
<feature type="compositionally biased region" description="Polar residues" evidence="7">
    <location>
        <begin position="1151"/>
        <end position="1161"/>
    </location>
</feature>
<evidence type="ECO:0000256" key="5">
    <source>
        <dbReference type="ARBA" id="ARBA00023128"/>
    </source>
</evidence>
<dbReference type="PANTHER" id="PTHR48182">
    <property type="entry name" value="PROTEIN SERAC1"/>
    <property type="match status" value="1"/>
</dbReference>
<reference evidence="9 10" key="1">
    <citation type="journal article" date="2018" name="Nat. Ecol. Evol.">
        <title>Pezizomycetes genomes reveal the molecular basis of ectomycorrhizal truffle lifestyle.</title>
        <authorList>
            <person name="Murat C."/>
            <person name="Payen T."/>
            <person name="Noel B."/>
            <person name="Kuo A."/>
            <person name="Morin E."/>
            <person name="Chen J."/>
            <person name="Kohler A."/>
            <person name="Krizsan K."/>
            <person name="Balestrini R."/>
            <person name="Da Silva C."/>
            <person name="Montanini B."/>
            <person name="Hainaut M."/>
            <person name="Levati E."/>
            <person name="Barry K.W."/>
            <person name="Belfiori B."/>
            <person name="Cichocki N."/>
            <person name="Clum A."/>
            <person name="Dockter R.B."/>
            <person name="Fauchery L."/>
            <person name="Guy J."/>
            <person name="Iotti M."/>
            <person name="Le Tacon F."/>
            <person name="Lindquist E.A."/>
            <person name="Lipzen A."/>
            <person name="Malagnac F."/>
            <person name="Mello A."/>
            <person name="Molinier V."/>
            <person name="Miyauchi S."/>
            <person name="Poulain J."/>
            <person name="Riccioni C."/>
            <person name="Rubini A."/>
            <person name="Sitrit Y."/>
            <person name="Splivallo R."/>
            <person name="Traeger S."/>
            <person name="Wang M."/>
            <person name="Zifcakova L."/>
            <person name="Wipf D."/>
            <person name="Zambonelli A."/>
            <person name="Paolocci F."/>
            <person name="Nowrousian M."/>
            <person name="Ottonello S."/>
            <person name="Baldrian P."/>
            <person name="Spatafora J.W."/>
            <person name="Henrissat B."/>
            <person name="Nagy L.G."/>
            <person name="Aury J.M."/>
            <person name="Wincker P."/>
            <person name="Grigoriev I.V."/>
            <person name="Bonfante P."/>
            <person name="Martin F.M."/>
        </authorList>
    </citation>
    <scope>NUCLEOTIDE SEQUENCE [LARGE SCALE GENOMIC DNA]</scope>
    <source>
        <strain evidence="9 10">CCBAS932</strain>
    </source>
</reference>
<dbReference type="InParanoid" id="A0A3N4L0Z6"/>
<protein>
    <recommendedName>
        <fullName evidence="8">NB-ARC domain-containing protein</fullName>
    </recommendedName>
</protein>
<feature type="compositionally biased region" description="Basic residues" evidence="7">
    <location>
        <begin position="870"/>
        <end position="879"/>
    </location>
</feature>
<dbReference type="InterPro" id="IPR052374">
    <property type="entry name" value="SERAC1"/>
</dbReference>
<evidence type="ECO:0000313" key="9">
    <source>
        <dbReference type="EMBL" id="RPB15172.1"/>
    </source>
</evidence>
<dbReference type="EMBL" id="ML119114">
    <property type="protein sequence ID" value="RPB15172.1"/>
    <property type="molecule type" value="Genomic_DNA"/>
</dbReference>
<evidence type="ECO:0000313" key="10">
    <source>
        <dbReference type="Proteomes" id="UP000277580"/>
    </source>
</evidence>
<dbReference type="InterPro" id="IPR029058">
    <property type="entry name" value="AB_hydrolase_fold"/>
</dbReference>
<feature type="region of interest" description="Disordered" evidence="7">
    <location>
        <begin position="1147"/>
        <end position="1209"/>
    </location>
</feature>
<evidence type="ECO:0000256" key="1">
    <source>
        <dbReference type="ARBA" id="ARBA00004173"/>
    </source>
</evidence>
<dbReference type="GO" id="GO:0005739">
    <property type="term" value="C:mitochondrion"/>
    <property type="evidence" value="ECO:0007669"/>
    <property type="project" value="UniProtKB-SubCell"/>
</dbReference>
<dbReference type="Proteomes" id="UP000277580">
    <property type="component" value="Unassembled WGS sequence"/>
</dbReference>
<dbReference type="SUPFAM" id="SSF53474">
    <property type="entry name" value="alpha/beta-Hydrolases"/>
    <property type="match status" value="1"/>
</dbReference>
<dbReference type="Pfam" id="PF00931">
    <property type="entry name" value="NB-ARC"/>
    <property type="match status" value="1"/>
</dbReference>
<evidence type="ECO:0000256" key="6">
    <source>
        <dbReference type="ARBA" id="ARBA00023136"/>
    </source>
</evidence>
<evidence type="ECO:0000256" key="2">
    <source>
        <dbReference type="ARBA" id="ARBA00004240"/>
    </source>
</evidence>
<feature type="domain" description="NB-ARC" evidence="8">
    <location>
        <begin position="372"/>
        <end position="540"/>
    </location>
</feature>
<dbReference type="GO" id="GO:0043531">
    <property type="term" value="F:ADP binding"/>
    <property type="evidence" value="ECO:0007669"/>
    <property type="project" value="InterPro"/>
</dbReference>
<feature type="region of interest" description="Disordered" evidence="7">
    <location>
        <begin position="921"/>
        <end position="1011"/>
    </location>
</feature>
<keyword evidence="4" id="KW-0256">Endoplasmic reticulum</keyword>
<dbReference type="PANTHER" id="PTHR48182:SF2">
    <property type="entry name" value="PROTEIN SERAC1"/>
    <property type="match status" value="1"/>
</dbReference>
<name>A0A3N4L0Z6_9PEZI</name>
<dbReference type="Gene3D" id="3.40.50.1820">
    <property type="entry name" value="alpha/beta hydrolase"/>
    <property type="match status" value="1"/>
</dbReference>
<dbReference type="Gene3D" id="3.40.50.300">
    <property type="entry name" value="P-loop containing nucleotide triphosphate hydrolases"/>
    <property type="match status" value="1"/>
</dbReference>
<gene>
    <name evidence="9" type="ORF">P167DRAFT_518810</name>
</gene>
<evidence type="ECO:0000256" key="4">
    <source>
        <dbReference type="ARBA" id="ARBA00022824"/>
    </source>
</evidence>
<dbReference type="InterPro" id="IPR027417">
    <property type="entry name" value="P-loop_NTPase"/>
</dbReference>
<feature type="compositionally biased region" description="Polar residues" evidence="7">
    <location>
        <begin position="991"/>
        <end position="1007"/>
    </location>
</feature>
<keyword evidence="5" id="KW-0496">Mitochondrion</keyword>
<comment type="subcellular location">
    <subcellularLocation>
        <location evidence="2">Endoplasmic reticulum</location>
    </subcellularLocation>
    <subcellularLocation>
        <location evidence="3">Membrane</location>
    </subcellularLocation>
    <subcellularLocation>
        <location evidence="1">Mitochondrion</location>
    </subcellularLocation>
</comment>
<dbReference type="InterPro" id="IPR002182">
    <property type="entry name" value="NB-ARC"/>
</dbReference>
<feature type="compositionally biased region" description="Polar residues" evidence="7">
    <location>
        <begin position="795"/>
        <end position="821"/>
    </location>
</feature>
<proteinExistence type="predicted"/>
<accession>A0A3N4L0Z6</accession>
<organism evidence="9 10">
    <name type="scientific">Morchella conica CCBAS932</name>
    <dbReference type="NCBI Taxonomy" id="1392247"/>
    <lineage>
        <taxon>Eukaryota</taxon>
        <taxon>Fungi</taxon>
        <taxon>Dikarya</taxon>
        <taxon>Ascomycota</taxon>
        <taxon>Pezizomycotina</taxon>
        <taxon>Pezizomycetes</taxon>
        <taxon>Pezizales</taxon>
        <taxon>Morchellaceae</taxon>
        <taxon>Morchella</taxon>
    </lineage>
</organism>
<dbReference type="OrthoDB" id="5086500at2759"/>
<evidence type="ECO:0000256" key="7">
    <source>
        <dbReference type="SAM" id="MobiDB-lite"/>
    </source>
</evidence>
<dbReference type="GO" id="GO:0016020">
    <property type="term" value="C:membrane"/>
    <property type="evidence" value="ECO:0007669"/>
    <property type="project" value="UniProtKB-SubCell"/>
</dbReference>
<feature type="region of interest" description="Disordered" evidence="7">
    <location>
        <begin position="781"/>
        <end position="836"/>
    </location>
</feature>
<feature type="compositionally biased region" description="Polar residues" evidence="7">
    <location>
        <begin position="958"/>
        <end position="976"/>
    </location>
</feature>
<dbReference type="SUPFAM" id="SSF52540">
    <property type="entry name" value="P-loop containing nucleoside triphosphate hydrolases"/>
    <property type="match status" value="1"/>
</dbReference>
<evidence type="ECO:0000259" key="8">
    <source>
        <dbReference type="Pfam" id="PF00931"/>
    </source>
</evidence>
<evidence type="ECO:0000256" key="3">
    <source>
        <dbReference type="ARBA" id="ARBA00004370"/>
    </source>
</evidence>
<dbReference type="GO" id="GO:0005783">
    <property type="term" value="C:endoplasmic reticulum"/>
    <property type="evidence" value="ECO:0007669"/>
    <property type="project" value="UniProtKB-SubCell"/>
</dbReference>
<keyword evidence="6" id="KW-0472">Membrane</keyword>
<feature type="region of interest" description="Disordered" evidence="7">
    <location>
        <begin position="861"/>
        <end position="901"/>
    </location>
</feature>
<feature type="compositionally biased region" description="Polar residues" evidence="7">
    <location>
        <begin position="1184"/>
        <end position="1197"/>
    </location>
</feature>
<feature type="region of interest" description="Disordered" evidence="7">
    <location>
        <begin position="1288"/>
        <end position="1332"/>
    </location>
</feature>
<feature type="region of interest" description="Disordered" evidence="7">
    <location>
        <begin position="1100"/>
        <end position="1132"/>
    </location>
</feature>
<feature type="compositionally biased region" description="Polar residues" evidence="7">
    <location>
        <begin position="921"/>
        <end position="937"/>
    </location>
</feature>
<feature type="compositionally biased region" description="Low complexity" evidence="7">
    <location>
        <begin position="977"/>
        <end position="990"/>
    </location>
</feature>
<feature type="compositionally biased region" description="Basic and acidic residues" evidence="7">
    <location>
        <begin position="1323"/>
        <end position="1332"/>
    </location>
</feature>
<keyword evidence="10" id="KW-1185">Reference proteome</keyword>
<feature type="compositionally biased region" description="Low complexity" evidence="7">
    <location>
        <begin position="943"/>
        <end position="954"/>
    </location>
</feature>